<keyword evidence="3" id="KW-0269">Exonuclease</keyword>
<dbReference type="Proteomes" id="UP000288947">
    <property type="component" value="Chromosome"/>
</dbReference>
<reference evidence="3 4" key="1">
    <citation type="submission" date="2018-01" db="EMBL/GenBank/DDBJ databases">
        <title>The whole genome sequencing and assembly of Fervidobacterium changbaicum CBS-1 strain.</title>
        <authorList>
            <person name="Kim J.-Y."/>
            <person name="Park M.-K."/>
            <person name="Yi H."/>
            <person name="Bahn Y.-S."/>
            <person name="Kim J.F."/>
            <person name="Lee D.-W."/>
        </authorList>
    </citation>
    <scope>NUCLEOTIDE SEQUENCE [LARGE SCALE GENOMIC DNA]</scope>
    <source>
        <strain evidence="3 4">CBS-1</strain>
    </source>
</reference>
<evidence type="ECO:0000256" key="1">
    <source>
        <dbReference type="ARBA" id="ARBA00022801"/>
    </source>
</evidence>
<dbReference type="PANTHER" id="PTHR30337">
    <property type="entry name" value="COMPONENT OF ATP-DEPENDENT DSDNA EXONUCLEASE"/>
    <property type="match status" value="1"/>
</dbReference>
<evidence type="ECO:0000313" key="3">
    <source>
        <dbReference type="EMBL" id="QAV33139.1"/>
    </source>
</evidence>
<dbReference type="SUPFAM" id="SSF56300">
    <property type="entry name" value="Metallo-dependent phosphatases"/>
    <property type="match status" value="1"/>
</dbReference>
<gene>
    <name evidence="3" type="ORF">CBS1_04940</name>
</gene>
<keyword evidence="4" id="KW-1185">Reference proteome</keyword>
<evidence type="ECO:0000259" key="2">
    <source>
        <dbReference type="Pfam" id="PF00149"/>
    </source>
</evidence>
<dbReference type="Pfam" id="PF00149">
    <property type="entry name" value="Metallophos"/>
    <property type="match status" value="1"/>
</dbReference>
<dbReference type="EMBL" id="CP026721">
    <property type="protein sequence ID" value="QAV33139.1"/>
    <property type="molecule type" value="Genomic_DNA"/>
</dbReference>
<dbReference type="InterPro" id="IPR004843">
    <property type="entry name" value="Calcineurin-like_PHP"/>
</dbReference>
<accession>A0ABX5QRU2</accession>
<dbReference type="InterPro" id="IPR050535">
    <property type="entry name" value="DNA_Repair-Maintenance_Comp"/>
</dbReference>
<protein>
    <submittedName>
        <fullName evidence="3">DNA repair exonuclease</fullName>
    </submittedName>
</protein>
<evidence type="ECO:0000313" key="4">
    <source>
        <dbReference type="Proteomes" id="UP000288947"/>
    </source>
</evidence>
<dbReference type="CDD" id="cd00840">
    <property type="entry name" value="MPP_Mre11_N"/>
    <property type="match status" value="1"/>
</dbReference>
<dbReference type="InterPro" id="IPR041796">
    <property type="entry name" value="Mre11_N"/>
</dbReference>
<feature type="domain" description="Calcineurin-like phosphoesterase" evidence="2">
    <location>
        <begin position="5"/>
        <end position="189"/>
    </location>
</feature>
<dbReference type="InterPro" id="IPR029052">
    <property type="entry name" value="Metallo-depent_PP-like"/>
</dbReference>
<name>A0ABX5QRU2_9BACT</name>
<organism evidence="3 4">
    <name type="scientific">Fervidobacterium changbaicum</name>
    <dbReference type="NCBI Taxonomy" id="310769"/>
    <lineage>
        <taxon>Bacteria</taxon>
        <taxon>Thermotogati</taxon>
        <taxon>Thermotogota</taxon>
        <taxon>Thermotogae</taxon>
        <taxon>Thermotogales</taxon>
        <taxon>Fervidobacteriaceae</taxon>
        <taxon>Fervidobacterium</taxon>
    </lineage>
</organism>
<sequence length="355" mass="40785">MIVVKILHTSDLHLRTDSPERWQALQLIVDKAKQNSVDLLVISGDLFDSREDAVRSYERLRAIFSGSSFQTFILPGNHDETFYEDGLHFGDNVVVLSKEKSIYDFEDARIIAVPFKKEYSSAKETFAVLRQSNELTTSNKSNVLLFHGELLSPYYEPDDFGEKGRYMPVDLNLLRSLNFQYILAGHFHTKFNILRISNNYFIYPGSPVSVTKKERGKRKVNLLEIGKQPQELELGSFYYEEIEINLSIFDDEHPFDKFSNVLNSLKLPQNCSPIFKITGHFDGARFSISESELKAKIQSLADTLGTKPEVEFLAKDLGKISNDMLFKKIVDRINQQELDEESKKQLIELFVNAMM</sequence>
<keyword evidence="1" id="KW-0378">Hydrolase</keyword>
<dbReference type="GO" id="GO:0004527">
    <property type="term" value="F:exonuclease activity"/>
    <property type="evidence" value="ECO:0007669"/>
    <property type="project" value="UniProtKB-KW"/>
</dbReference>
<keyword evidence="3" id="KW-0540">Nuclease</keyword>
<dbReference type="Gene3D" id="3.60.21.10">
    <property type="match status" value="1"/>
</dbReference>
<proteinExistence type="predicted"/>